<keyword evidence="4" id="KW-1185">Reference proteome</keyword>
<dbReference type="Pfam" id="PF08239">
    <property type="entry name" value="SH3_3"/>
    <property type="match status" value="1"/>
</dbReference>
<accession>A0A5N5IVP7</accession>
<feature type="chain" id="PRO_5024380098" evidence="1">
    <location>
        <begin position="20"/>
        <end position="219"/>
    </location>
</feature>
<dbReference type="RefSeq" id="WP_151889742.1">
    <property type="nucleotide sequence ID" value="NZ_VNIK02000003.1"/>
</dbReference>
<dbReference type="OrthoDB" id="1418484at2"/>
<evidence type="ECO:0000259" key="2">
    <source>
        <dbReference type="Pfam" id="PF08239"/>
    </source>
</evidence>
<reference evidence="3" key="1">
    <citation type="submission" date="2019-10" db="EMBL/GenBank/DDBJ databases">
        <title>Muricauda hadale sp. nov., a piezophilic bacterium isolated from hadopelagic water of the Mariana Trench.</title>
        <authorList>
            <person name="Wei Y."/>
        </authorList>
    </citation>
    <scope>NUCLEOTIDE SEQUENCE [LARGE SCALE GENOMIC DNA]</scope>
    <source>
        <strain evidence="3">MT-229</strain>
    </source>
</reference>
<evidence type="ECO:0000313" key="4">
    <source>
        <dbReference type="Proteomes" id="UP000319204"/>
    </source>
</evidence>
<evidence type="ECO:0000256" key="1">
    <source>
        <dbReference type="SAM" id="SignalP"/>
    </source>
</evidence>
<dbReference type="EMBL" id="VNIK02000003">
    <property type="protein sequence ID" value="KAB5489968.1"/>
    <property type="molecule type" value="Genomic_DNA"/>
</dbReference>
<keyword evidence="1" id="KW-0732">Signal</keyword>
<feature type="signal peptide" evidence="1">
    <location>
        <begin position="1"/>
        <end position="19"/>
    </location>
</feature>
<dbReference type="AlphaFoldDB" id="A0A5N5IVP7"/>
<organism evidence="3 4">
    <name type="scientific">Flagellimonas hadalis</name>
    <dbReference type="NCBI Taxonomy" id="2597517"/>
    <lineage>
        <taxon>Bacteria</taxon>
        <taxon>Pseudomonadati</taxon>
        <taxon>Bacteroidota</taxon>
        <taxon>Flavobacteriia</taxon>
        <taxon>Flavobacteriales</taxon>
        <taxon>Flavobacteriaceae</taxon>
        <taxon>Flagellimonas</taxon>
    </lineage>
</organism>
<comment type="caution">
    <text evidence="3">The sequence shown here is derived from an EMBL/GenBank/DDBJ whole genome shotgun (WGS) entry which is preliminary data.</text>
</comment>
<name>A0A5N5IVP7_9FLAO</name>
<sequence length="219" mass="24718">MMRNIFFPLFCLLSVHLMAQDELYPPAIEISDPTLSKFLTELTLAVGKKDKDFILSHMDPNVLSSFGGNGGIDEFKEYWDFEKEHTTFWDELENILLIGGAKYEDGSGSYSIPYTFSDWPNEFDAFEHYLILGTHVNVRSAPSAENSKVLGQLSYRIVKLNQSPQDNSESESQWFNISTIDGKLTGYVHGKYLVSPVGYRMVLTKSTKGWVISSFVAGD</sequence>
<dbReference type="Proteomes" id="UP000319204">
    <property type="component" value="Unassembled WGS sequence"/>
</dbReference>
<proteinExistence type="predicted"/>
<dbReference type="InterPro" id="IPR003646">
    <property type="entry name" value="SH3-like_bac-type"/>
</dbReference>
<protein>
    <submittedName>
        <fullName evidence="3">SH3 domain-containing protein</fullName>
    </submittedName>
</protein>
<evidence type="ECO:0000313" key="3">
    <source>
        <dbReference type="EMBL" id="KAB5489968.1"/>
    </source>
</evidence>
<feature type="domain" description="SH3b" evidence="2">
    <location>
        <begin position="135"/>
        <end position="193"/>
    </location>
</feature>
<gene>
    <name evidence="3" type="ORF">FOT42_006335</name>
</gene>
<dbReference type="Gene3D" id="2.30.30.40">
    <property type="entry name" value="SH3 Domains"/>
    <property type="match status" value="1"/>
</dbReference>